<dbReference type="InterPro" id="IPR001254">
    <property type="entry name" value="Trypsin_dom"/>
</dbReference>
<dbReference type="SMART" id="SM00020">
    <property type="entry name" value="Tryp_SPc"/>
    <property type="match status" value="1"/>
</dbReference>
<feature type="chain" id="PRO_5043729788" description="Peptidase S1 domain-containing protein" evidence="2">
    <location>
        <begin position="19"/>
        <end position="276"/>
    </location>
</feature>
<evidence type="ECO:0000259" key="3">
    <source>
        <dbReference type="PROSITE" id="PS50240"/>
    </source>
</evidence>
<dbReference type="PRINTS" id="PR00722">
    <property type="entry name" value="CHYMOTRYPSIN"/>
</dbReference>
<dbReference type="Proteomes" id="UP001497497">
    <property type="component" value="Unassembled WGS sequence"/>
</dbReference>
<dbReference type="SUPFAM" id="SSF50494">
    <property type="entry name" value="Trypsin-like serine proteases"/>
    <property type="match status" value="1"/>
</dbReference>
<evidence type="ECO:0000256" key="1">
    <source>
        <dbReference type="ARBA" id="ARBA00023157"/>
    </source>
</evidence>
<evidence type="ECO:0000313" key="4">
    <source>
        <dbReference type="EMBL" id="CAL1530041.1"/>
    </source>
</evidence>
<protein>
    <recommendedName>
        <fullName evidence="3">Peptidase S1 domain-containing protein</fullName>
    </recommendedName>
</protein>
<feature type="signal peptide" evidence="2">
    <location>
        <begin position="1"/>
        <end position="18"/>
    </location>
</feature>
<gene>
    <name evidence="4" type="ORF">GSLYS_00004174001</name>
</gene>
<keyword evidence="1" id="KW-1015">Disulfide bond</keyword>
<name>A0AAV2HC41_LYMST</name>
<dbReference type="Gene3D" id="2.40.10.10">
    <property type="entry name" value="Trypsin-like serine proteases"/>
    <property type="match status" value="1"/>
</dbReference>
<dbReference type="InterPro" id="IPR043504">
    <property type="entry name" value="Peptidase_S1_PA_chymotrypsin"/>
</dbReference>
<dbReference type="InterPro" id="IPR009003">
    <property type="entry name" value="Peptidase_S1_PA"/>
</dbReference>
<feature type="domain" description="Peptidase S1" evidence="3">
    <location>
        <begin position="38"/>
        <end position="276"/>
    </location>
</feature>
<dbReference type="PANTHER" id="PTHR24252:SF8">
    <property type="entry name" value="ACROSIN"/>
    <property type="match status" value="1"/>
</dbReference>
<dbReference type="PANTHER" id="PTHR24252">
    <property type="entry name" value="ACROSIN-RELATED"/>
    <property type="match status" value="1"/>
</dbReference>
<dbReference type="GO" id="GO:0006508">
    <property type="term" value="P:proteolysis"/>
    <property type="evidence" value="ECO:0007669"/>
    <property type="project" value="InterPro"/>
</dbReference>
<proteinExistence type="predicted"/>
<dbReference type="CDD" id="cd00190">
    <property type="entry name" value="Tryp_SPc"/>
    <property type="match status" value="1"/>
</dbReference>
<keyword evidence="2" id="KW-0732">Signal</keyword>
<evidence type="ECO:0000256" key="2">
    <source>
        <dbReference type="SAM" id="SignalP"/>
    </source>
</evidence>
<evidence type="ECO:0000313" key="5">
    <source>
        <dbReference type="Proteomes" id="UP001497497"/>
    </source>
</evidence>
<dbReference type="FunFam" id="2.40.10.10:FF:000068">
    <property type="entry name" value="transmembrane protease serine 2"/>
    <property type="match status" value="1"/>
</dbReference>
<reference evidence="4 5" key="1">
    <citation type="submission" date="2024-04" db="EMBL/GenBank/DDBJ databases">
        <authorList>
            <consortium name="Genoscope - CEA"/>
            <person name="William W."/>
        </authorList>
    </citation>
    <scope>NUCLEOTIDE SEQUENCE [LARGE SCALE GENOMIC DNA]</scope>
</reference>
<dbReference type="InterPro" id="IPR018114">
    <property type="entry name" value="TRYPSIN_HIS"/>
</dbReference>
<dbReference type="GO" id="GO:0004252">
    <property type="term" value="F:serine-type endopeptidase activity"/>
    <property type="evidence" value="ECO:0007669"/>
    <property type="project" value="InterPro"/>
</dbReference>
<dbReference type="AlphaFoldDB" id="A0AAV2HC41"/>
<dbReference type="PROSITE" id="PS50240">
    <property type="entry name" value="TRYPSIN_DOM"/>
    <property type="match status" value="1"/>
</dbReference>
<accession>A0AAV2HC41</accession>
<keyword evidence="5" id="KW-1185">Reference proteome</keyword>
<dbReference type="EMBL" id="CAXITT010000061">
    <property type="protein sequence ID" value="CAL1530041.1"/>
    <property type="molecule type" value="Genomic_DNA"/>
</dbReference>
<dbReference type="Pfam" id="PF00089">
    <property type="entry name" value="Trypsin"/>
    <property type="match status" value="1"/>
</dbReference>
<dbReference type="InterPro" id="IPR001314">
    <property type="entry name" value="Peptidase_S1A"/>
</dbReference>
<comment type="caution">
    <text evidence="4">The sequence shown here is derived from an EMBL/GenBank/DDBJ whole genome shotgun (WGS) entry which is preliminary data.</text>
</comment>
<organism evidence="4 5">
    <name type="scientific">Lymnaea stagnalis</name>
    <name type="common">Great pond snail</name>
    <name type="synonym">Helix stagnalis</name>
    <dbReference type="NCBI Taxonomy" id="6523"/>
    <lineage>
        <taxon>Eukaryota</taxon>
        <taxon>Metazoa</taxon>
        <taxon>Spiralia</taxon>
        <taxon>Lophotrochozoa</taxon>
        <taxon>Mollusca</taxon>
        <taxon>Gastropoda</taxon>
        <taxon>Heterobranchia</taxon>
        <taxon>Euthyneura</taxon>
        <taxon>Panpulmonata</taxon>
        <taxon>Hygrophila</taxon>
        <taxon>Lymnaeoidea</taxon>
        <taxon>Lymnaeidae</taxon>
        <taxon>Lymnaea</taxon>
    </lineage>
</organism>
<sequence length="276" mass="30297">MSVQVLTVVCCLFAGCLANKAGTSTANVTGQTPPPYRILGGTMVTEFKYPFQASLQYYMKRDWYHFCGAVLIASNKLVTAAHCLYKNFTTTRIKIGALDLLIDGPKNKYSQVRTVNKSIIHPRYKQPGERHDIGVIYLQTPVESNENVKIAEIAPKGLSFEGDTCAIAGWGISEESPQGSSFLREAFLKAISTQRCSTFDWDNPITNKEICVFDESNADPDYRARSCQGDSGGALMCGVGYRYLTGVTSAGGIGCTGTKPSIYTRVSEYREWINSV</sequence>
<dbReference type="PROSITE" id="PS00134">
    <property type="entry name" value="TRYPSIN_HIS"/>
    <property type="match status" value="1"/>
</dbReference>